<evidence type="ECO:0000313" key="1">
    <source>
        <dbReference type="EMBL" id="CAH8385824.1"/>
    </source>
</evidence>
<dbReference type="SUPFAM" id="SSF52047">
    <property type="entry name" value="RNI-like"/>
    <property type="match status" value="1"/>
</dbReference>
<dbReference type="EMBL" id="CAKOAT010677376">
    <property type="protein sequence ID" value="CAH8385824.1"/>
    <property type="molecule type" value="Genomic_DNA"/>
</dbReference>
<dbReference type="PANTHER" id="PTHR38926:SF2">
    <property type="entry name" value="F-BOX_LRR-REPEAT PROTEIN 21-RELATED"/>
    <property type="match status" value="1"/>
</dbReference>
<protein>
    <submittedName>
        <fullName evidence="1">Uncharacterized protein</fullName>
    </submittedName>
</protein>
<proteinExistence type="predicted"/>
<accession>A0ABC8LPY8</accession>
<sequence>MPGLRNLQLFGNLLANTGLKVILDNCPNLEHLDLRQCLNVHFVGDLEKQCSERIKVLRRPNDSTHDYLYDVLFYDTDSSGDDYPEDDDSYPYDFTSDEDNYFPASYHPDYYLYDIDDCPFEIDVFGFTSL</sequence>
<name>A0ABC8LPY8_ERUVS</name>
<reference evidence="1 2" key="1">
    <citation type="submission" date="2022-03" db="EMBL/GenBank/DDBJ databases">
        <authorList>
            <person name="Macdonald S."/>
            <person name="Ahmed S."/>
            <person name="Newling K."/>
        </authorList>
    </citation>
    <scope>NUCLEOTIDE SEQUENCE [LARGE SCALE GENOMIC DNA]</scope>
</reference>
<dbReference type="Proteomes" id="UP001642260">
    <property type="component" value="Unassembled WGS sequence"/>
</dbReference>
<gene>
    <name evidence="1" type="ORF">ERUC_LOCUS38307</name>
</gene>
<dbReference type="InterPro" id="IPR032675">
    <property type="entry name" value="LRR_dom_sf"/>
</dbReference>
<comment type="caution">
    <text evidence="1">The sequence shown here is derived from an EMBL/GenBank/DDBJ whole genome shotgun (WGS) entry which is preliminary data.</text>
</comment>
<dbReference type="PANTHER" id="PTHR38926">
    <property type="entry name" value="F-BOX DOMAIN CONTAINING PROTEIN, EXPRESSED"/>
    <property type="match status" value="1"/>
</dbReference>
<dbReference type="Gene3D" id="3.80.10.10">
    <property type="entry name" value="Ribonuclease Inhibitor"/>
    <property type="match status" value="1"/>
</dbReference>
<organism evidence="1 2">
    <name type="scientific">Eruca vesicaria subsp. sativa</name>
    <name type="common">Garden rocket</name>
    <name type="synonym">Eruca sativa</name>
    <dbReference type="NCBI Taxonomy" id="29727"/>
    <lineage>
        <taxon>Eukaryota</taxon>
        <taxon>Viridiplantae</taxon>
        <taxon>Streptophyta</taxon>
        <taxon>Embryophyta</taxon>
        <taxon>Tracheophyta</taxon>
        <taxon>Spermatophyta</taxon>
        <taxon>Magnoliopsida</taxon>
        <taxon>eudicotyledons</taxon>
        <taxon>Gunneridae</taxon>
        <taxon>Pentapetalae</taxon>
        <taxon>rosids</taxon>
        <taxon>malvids</taxon>
        <taxon>Brassicales</taxon>
        <taxon>Brassicaceae</taxon>
        <taxon>Brassiceae</taxon>
        <taxon>Eruca</taxon>
    </lineage>
</organism>
<evidence type="ECO:0000313" key="2">
    <source>
        <dbReference type="Proteomes" id="UP001642260"/>
    </source>
</evidence>
<dbReference type="AlphaFoldDB" id="A0ABC8LPY8"/>
<keyword evidence="2" id="KW-1185">Reference proteome</keyword>